<evidence type="ECO:0000256" key="7">
    <source>
        <dbReference type="ARBA" id="ARBA00023125"/>
    </source>
</evidence>
<dbReference type="CDD" id="cd00009">
    <property type="entry name" value="AAA"/>
    <property type="match status" value="1"/>
</dbReference>
<evidence type="ECO:0000256" key="6">
    <source>
        <dbReference type="ARBA" id="ARBA00023015"/>
    </source>
</evidence>
<sequence length="482" mass="54357">MTTHNTALDVLVVDDEDDIAKLLAEILIEEGFSPRIAHNSDEAFAKIEQKVPAAIILDIWLQGSEIDGLGILEIVKKRYPLMPIIVISGHGTIQTAVTAIKLGAYNYIEKPFTHDKLMIMLKRACESSRLKRENLDLKAKVIDKTEIIGTSSCVNKLKSQVEKIAPTSGRVLMTGNAGVGKELFARILHKKSKNANGPFIRFSPTGMSVEKIQQDLFGDPEKNDVTGVYTYRTSLFEAAHNGTLYIDEVADIPLQVQIRLLQTIQSQNIEKNGRTIKIETRIIAATTRNLEQEINNGKFNKDLYYRLNVIPLHIPDLAERKDDIPILVDYFVHQLVKSSGLKPRIFAPDSIAALQAYNWPGNIRELRNVVEWSMIMNPVNNDEDKMIRFDMLPPCVLSDSANLVATNSEHLVDVMSLPLREAREIFEKQYLSAQMSRFNNNISKTSAFIGMERSALHRKLKLLNIYSNKFKLDQEMGNELAN</sequence>
<evidence type="ECO:0000256" key="3">
    <source>
        <dbReference type="ARBA" id="ARBA00022741"/>
    </source>
</evidence>
<dbReference type="Pfam" id="PF00072">
    <property type="entry name" value="Response_reg"/>
    <property type="match status" value="1"/>
</dbReference>
<dbReference type="PANTHER" id="PTHR32071:SF17">
    <property type="entry name" value="TRANSCRIPTIONAL REGULATOR (NTRC FAMILY)"/>
    <property type="match status" value="1"/>
</dbReference>
<dbReference type="InterPro" id="IPR001789">
    <property type="entry name" value="Sig_transdc_resp-reg_receiver"/>
</dbReference>
<dbReference type="SMART" id="SM00448">
    <property type="entry name" value="REC"/>
    <property type="match status" value="1"/>
</dbReference>
<dbReference type="PROSITE" id="PS50045">
    <property type="entry name" value="SIGMA54_INTERACT_4"/>
    <property type="match status" value="1"/>
</dbReference>
<evidence type="ECO:0000256" key="10">
    <source>
        <dbReference type="PROSITE-ProRule" id="PRU00169"/>
    </source>
</evidence>
<dbReference type="AlphaFoldDB" id="A0A2P1P8K1"/>
<keyword evidence="14" id="KW-1185">Reference proteome</keyword>
<dbReference type="SMART" id="SM00382">
    <property type="entry name" value="AAA"/>
    <property type="match status" value="1"/>
</dbReference>
<evidence type="ECO:0000259" key="11">
    <source>
        <dbReference type="PROSITE" id="PS50045"/>
    </source>
</evidence>
<dbReference type="InterPro" id="IPR025943">
    <property type="entry name" value="Sigma_54_int_dom_ATP-bd_2"/>
</dbReference>
<evidence type="ECO:0000256" key="2">
    <source>
        <dbReference type="ARBA" id="ARBA00022553"/>
    </source>
</evidence>
<dbReference type="InterPro" id="IPR003593">
    <property type="entry name" value="AAA+_ATPase"/>
</dbReference>
<protein>
    <recommendedName>
        <fullName evidence="1">Putative response regulator NtrX-like</fullName>
    </recommendedName>
</protein>
<dbReference type="InterPro" id="IPR025944">
    <property type="entry name" value="Sigma_54_int_dom_CS"/>
</dbReference>
<evidence type="ECO:0000256" key="4">
    <source>
        <dbReference type="ARBA" id="ARBA00022840"/>
    </source>
</evidence>
<dbReference type="PROSITE" id="PS00688">
    <property type="entry name" value="SIGMA54_INTERACT_3"/>
    <property type="match status" value="1"/>
</dbReference>
<dbReference type="InterPro" id="IPR011006">
    <property type="entry name" value="CheY-like_superfamily"/>
</dbReference>
<feature type="modified residue" description="4-aspartylphosphate" evidence="10">
    <location>
        <position position="58"/>
    </location>
</feature>
<dbReference type="SUPFAM" id="SSF52172">
    <property type="entry name" value="CheY-like"/>
    <property type="match status" value="1"/>
</dbReference>
<accession>A0A2P1P8K1</accession>
<proteinExistence type="predicted"/>
<dbReference type="Proteomes" id="UP000241762">
    <property type="component" value="Chromosome"/>
</dbReference>
<dbReference type="PANTHER" id="PTHR32071">
    <property type="entry name" value="TRANSCRIPTIONAL REGULATORY PROTEIN"/>
    <property type="match status" value="1"/>
</dbReference>
<dbReference type="Pfam" id="PF02954">
    <property type="entry name" value="HTH_8"/>
    <property type="match status" value="1"/>
</dbReference>
<dbReference type="PROSITE" id="PS00676">
    <property type="entry name" value="SIGMA54_INTERACT_2"/>
    <property type="match status" value="1"/>
</dbReference>
<dbReference type="SUPFAM" id="SSF52540">
    <property type="entry name" value="P-loop containing nucleoside triphosphate hydrolases"/>
    <property type="match status" value="1"/>
</dbReference>
<dbReference type="InterPro" id="IPR009057">
    <property type="entry name" value="Homeodomain-like_sf"/>
</dbReference>
<dbReference type="InterPro" id="IPR058031">
    <property type="entry name" value="AAA_lid_NorR"/>
</dbReference>
<feature type="domain" description="Sigma-54 factor interaction" evidence="11">
    <location>
        <begin position="147"/>
        <end position="375"/>
    </location>
</feature>
<dbReference type="Gene3D" id="1.10.10.60">
    <property type="entry name" value="Homeodomain-like"/>
    <property type="match status" value="1"/>
</dbReference>
<evidence type="ECO:0000313" key="13">
    <source>
        <dbReference type="EMBL" id="AVP87586.1"/>
    </source>
</evidence>
<dbReference type="RefSeq" id="WP_106874443.1">
    <property type="nucleotide sequence ID" value="NZ_CP027845.1"/>
</dbReference>
<keyword evidence="9" id="KW-0804">Transcription</keyword>
<dbReference type="Pfam" id="PF25601">
    <property type="entry name" value="AAA_lid_14"/>
    <property type="match status" value="1"/>
</dbReference>
<gene>
    <name evidence="13" type="ORF">phytr_6450</name>
</gene>
<dbReference type="InterPro" id="IPR002078">
    <property type="entry name" value="Sigma_54_int"/>
</dbReference>
<feature type="domain" description="Response regulatory" evidence="12">
    <location>
        <begin position="9"/>
        <end position="125"/>
    </location>
</feature>
<dbReference type="GO" id="GO:0006355">
    <property type="term" value="P:regulation of DNA-templated transcription"/>
    <property type="evidence" value="ECO:0007669"/>
    <property type="project" value="InterPro"/>
</dbReference>
<dbReference type="Gene3D" id="3.40.50.2300">
    <property type="match status" value="1"/>
</dbReference>
<dbReference type="OrthoDB" id="9802388at2"/>
<evidence type="ECO:0000259" key="12">
    <source>
        <dbReference type="PROSITE" id="PS50110"/>
    </source>
</evidence>
<reference evidence="13 14" key="1">
    <citation type="submission" date="2018-03" db="EMBL/GenBank/DDBJ databases">
        <title>A gene transfer event suggests a long-term partnership between eustigmatophyte algae and a novel lineage of endosymbiotic bacteria.</title>
        <authorList>
            <person name="Yurchenko T."/>
            <person name="Sevcikova T."/>
            <person name="Pribyl P."/>
            <person name="El Karkouri K."/>
            <person name="Klimes V."/>
            <person name="Amaral R."/>
            <person name="Zbrankova V."/>
            <person name="Kim E."/>
            <person name="Raoult D."/>
            <person name="Santos L.M.A."/>
            <person name="Elias M."/>
        </authorList>
    </citation>
    <scope>NUCLEOTIDE SEQUENCE [LARGE SCALE GENOMIC DNA]</scope>
    <source>
        <strain evidence="13">CCALA 838</strain>
    </source>
</reference>
<dbReference type="Pfam" id="PF00158">
    <property type="entry name" value="Sigma54_activat"/>
    <property type="match status" value="1"/>
</dbReference>
<dbReference type="SUPFAM" id="SSF46689">
    <property type="entry name" value="Homeodomain-like"/>
    <property type="match status" value="1"/>
</dbReference>
<evidence type="ECO:0000313" key="14">
    <source>
        <dbReference type="Proteomes" id="UP000241762"/>
    </source>
</evidence>
<dbReference type="InterPro" id="IPR002197">
    <property type="entry name" value="HTH_Fis"/>
</dbReference>
<dbReference type="GO" id="GO:0000160">
    <property type="term" value="P:phosphorelay signal transduction system"/>
    <property type="evidence" value="ECO:0007669"/>
    <property type="project" value="UniProtKB-KW"/>
</dbReference>
<keyword evidence="5" id="KW-0902">Two-component regulatory system</keyword>
<dbReference type="GO" id="GO:0005524">
    <property type="term" value="F:ATP binding"/>
    <property type="evidence" value="ECO:0007669"/>
    <property type="project" value="UniProtKB-KW"/>
</dbReference>
<keyword evidence="2 10" id="KW-0597">Phosphoprotein</keyword>
<keyword evidence="4" id="KW-0067">ATP-binding</keyword>
<dbReference type="EMBL" id="CP027845">
    <property type="protein sequence ID" value="AVP87586.1"/>
    <property type="molecule type" value="Genomic_DNA"/>
</dbReference>
<dbReference type="GO" id="GO:0043565">
    <property type="term" value="F:sequence-specific DNA binding"/>
    <property type="evidence" value="ECO:0007669"/>
    <property type="project" value="InterPro"/>
</dbReference>
<dbReference type="PROSITE" id="PS50110">
    <property type="entry name" value="RESPONSE_REGULATORY"/>
    <property type="match status" value="1"/>
</dbReference>
<name>A0A2P1P8K1_9RICK</name>
<evidence type="ECO:0000256" key="8">
    <source>
        <dbReference type="ARBA" id="ARBA00023159"/>
    </source>
</evidence>
<keyword evidence="7" id="KW-0238">DNA-binding</keyword>
<dbReference type="Gene3D" id="1.10.8.60">
    <property type="match status" value="1"/>
</dbReference>
<evidence type="ECO:0000256" key="5">
    <source>
        <dbReference type="ARBA" id="ARBA00023012"/>
    </source>
</evidence>
<evidence type="ECO:0000256" key="9">
    <source>
        <dbReference type="ARBA" id="ARBA00023163"/>
    </source>
</evidence>
<dbReference type="Gene3D" id="3.40.50.300">
    <property type="entry name" value="P-loop containing nucleotide triphosphate hydrolases"/>
    <property type="match status" value="1"/>
</dbReference>
<keyword evidence="6" id="KW-0805">Transcription regulation</keyword>
<organism evidence="13 14">
    <name type="scientific">Candidatus Phycorickettsia trachydisci</name>
    <dbReference type="NCBI Taxonomy" id="2115978"/>
    <lineage>
        <taxon>Bacteria</taxon>
        <taxon>Pseudomonadati</taxon>
        <taxon>Pseudomonadota</taxon>
        <taxon>Alphaproteobacteria</taxon>
        <taxon>Rickettsiales</taxon>
        <taxon>Rickettsiaceae</taxon>
        <taxon>Candidatus Phycorickettsia</taxon>
    </lineage>
</organism>
<dbReference type="FunFam" id="3.40.50.2300:FF:000018">
    <property type="entry name" value="DNA-binding transcriptional regulator NtrC"/>
    <property type="match status" value="1"/>
</dbReference>
<keyword evidence="8" id="KW-0010">Activator</keyword>
<keyword evidence="3" id="KW-0547">Nucleotide-binding</keyword>
<evidence type="ECO:0000256" key="1">
    <source>
        <dbReference type="ARBA" id="ARBA00014319"/>
    </source>
</evidence>
<dbReference type="KEGG" id="ptc:phytr_6450"/>
<dbReference type="InterPro" id="IPR027417">
    <property type="entry name" value="P-loop_NTPase"/>
</dbReference>